<dbReference type="AlphaFoldDB" id="A0A4P7NTM9"/>
<name>A0A4P7NTM9_PYROR</name>
<protein>
    <submittedName>
        <fullName evidence="1">Uncharacterized protein</fullName>
    </submittedName>
</protein>
<organism evidence="1 2">
    <name type="scientific">Pyricularia oryzae</name>
    <name type="common">Rice blast fungus</name>
    <name type="synonym">Magnaporthe oryzae</name>
    <dbReference type="NCBI Taxonomy" id="318829"/>
    <lineage>
        <taxon>Eukaryota</taxon>
        <taxon>Fungi</taxon>
        <taxon>Dikarya</taxon>
        <taxon>Ascomycota</taxon>
        <taxon>Pezizomycotina</taxon>
        <taxon>Sordariomycetes</taxon>
        <taxon>Sordariomycetidae</taxon>
        <taxon>Magnaporthales</taxon>
        <taxon>Pyriculariaceae</taxon>
        <taxon>Pyricularia</taxon>
    </lineage>
</organism>
<sequence length="62" mass="7012">MFVTTVQIVDRLARLDNEYWIDLWATAFEKCAWPEPYSGTVQGEDLGEQVARIWSGSSSACL</sequence>
<proteinExistence type="predicted"/>
<reference evidence="1 2" key="1">
    <citation type="journal article" date="2019" name="Mol. Biol. Evol.">
        <title>Blast fungal genomes show frequent chromosomal changes, gene gains and losses, and effector gene turnover.</title>
        <authorList>
            <person name="Gomez Luciano L.B."/>
            <person name="Jason Tsai I."/>
            <person name="Chuma I."/>
            <person name="Tosa Y."/>
            <person name="Chen Y.H."/>
            <person name="Li J.Y."/>
            <person name="Li M.Y."/>
            <person name="Jade Lu M.Y."/>
            <person name="Nakayashiki H."/>
            <person name="Li W.H."/>
        </authorList>
    </citation>
    <scope>NUCLEOTIDE SEQUENCE [LARGE SCALE GENOMIC DNA]</scope>
    <source>
        <strain evidence="1">MZ5-1-6</strain>
    </source>
</reference>
<dbReference type="Proteomes" id="UP000294847">
    <property type="component" value="Chromosome 7"/>
</dbReference>
<accession>A0A4P7NTM9</accession>
<dbReference type="EMBL" id="CP034210">
    <property type="protein sequence ID" value="QBZ65780.1"/>
    <property type="molecule type" value="Genomic_DNA"/>
</dbReference>
<evidence type="ECO:0000313" key="1">
    <source>
        <dbReference type="EMBL" id="QBZ65780.1"/>
    </source>
</evidence>
<gene>
    <name evidence="1" type="ORF">PoMZ_12744</name>
</gene>
<evidence type="ECO:0000313" key="2">
    <source>
        <dbReference type="Proteomes" id="UP000294847"/>
    </source>
</evidence>